<feature type="binding site" evidence="6">
    <location>
        <position position="170"/>
    </location>
    <ligand>
        <name>a divalent metal cation</name>
        <dbReference type="ChEBI" id="CHEBI:60240"/>
        <label>2</label>
        <note>catalytic</note>
    </ligand>
</feature>
<dbReference type="SUPFAM" id="SSF55920">
    <property type="entry name" value="Creatinase/aminopeptidase"/>
    <property type="match status" value="1"/>
</dbReference>
<dbReference type="GO" id="GO:0004239">
    <property type="term" value="F:initiator methionyl aminopeptidase activity"/>
    <property type="evidence" value="ECO:0007669"/>
    <property type="project" value="UniProtKB-UniRule"/>
</dbReference>
<name>A0A2S9YBU8_9BACT</name>
<feature type="binding site" evidence="6">
    <location>
        <position position="177"/>
    </location>
    <ligand>
        <name>substrate</name>
    </ligand>
</feature>
<sequence>MAIVIHGADEIVKMRVAGKIAAGTLAYVANKLQAGVTTKDIDNWVREDTERRGALPSQLGYKGFPASVCTSRNEVVCHGIPNPAHVLVPGDIVNVDITSNIDGYHGDTSATFQIGEVSDEARHVTDVCRRCLLAGIEVVRHGARLGDIGAAIVEIADKEGCGVVEEFGGHGIGRKMHMAPHVPHMGKAGRGVRLRAGMTFTIEPMITIGHPHVVMLDDGWTAVTHDGTPTAQFEHTILVTKTGYEVLTAQPEPLRLVAPAHPEGAAEAASAPGAA</sequence>
<dbReference type="Proteomes" id="UP000237968">
    <property type="component" value="Unassembled WGS sequence"/>
</dbReference>
<feature type="domain" description="Peptidase M24" evidence="8">
    <location>
        <begin position="13"/>
        <end position="241"/>
    </location>
</feature>
<evidence type="ECO:0000256" key="1">
    <source>
        <dbReference type="ARBA" id="ARBA00002521"/>
    </source>
</evidence>
<evidence type="ECO:0000313" key="9">
    <source>
        <dbReference type="EMBL" id="PRQ02584.1"/>
    </source>
</evidence>
<dbReference type="PRINTS" id="PR00599">
    <property type="entry name" value="MAPEPTIDASE"/>
</dbReference>
<feature type="binding site" evidence="6">
    <location>
        <position position="234"/>
    </location>
    <ligand>
        <name>a divalent metal cation</name>
        <dbReference type="ChEBI" id="CHEBI:60240"/>
        <label>1</label>
    </ligand>
</feature>
<dbReference type="Gene3D" id="3.90.230.10">
    <property type="entry name" value="Creatinase/methionine aminopeptidase superfamily"/>
    <property type="match status" value="1"/>
</dbReference>
<dbReference type="InterPro" id="IPR036005">
    <property type="entry name" value="Creatinase/aminopeptidase-like"/>
</dbReference>
<comment type="subunit">
    <text evidence="6">Monomer.</text>
</comment>
<accession>A0A2S9YBU8</accession>
<comment type="function">
    <text evidence="1 6">Removes the N-terminal methionine from nascent proteins. The N-terminal methionine is often cleaved when the second residue in the primary sequence is small and uncharged (Met-Ala-, Cys, Gly, Pro, Ser, Thr, or Val). Requires deformylation of the N(alpha)-formylated initiator methionine before it can be hydrolyzed.</text>
</comment>
<feature type="binding site" evidence="6">
    <location>
        <position position="234"/>
    </location>
    <ligand>
        <name>a divalent metal cation</name>
        <dbReference type="ChEBI" id="CHEBI:60240"/>
        <label>2</label>
        <note>catalytic</note>
    </ligand>
</feature>
<comment type="cofactor">
    <cofactor evidence="6">
        <name>Co(2+)</name>
        <dbReference type="ChEBI" id="CHEBI:48828"/>
    </cofactor>
    <cofactor evidence="6">
        <name>Zn(2+)</name>
        <dbReference type="ChEBI" id="CHEBI:29105"/>
    </cofactor>
    <cofactor evidence="6">
        <name>Mn(2+)</name>
        <dbReference type="ChEBI" id="CHEBI:29035"/>
    </cofactor>
    <cofactor evidence="6">
        <name>Fe(2+)</name>
        <dbReference type="ChEBI" id="CHEBI:29033"/>
    </cofactor>
    <text evidence="6">Binds 2 divalent metal cations per subunit. Has a high-affinity and a low affinity metal-binding site. The true nature of the physiological cofactor is under debate. The enzyme is active with cobalt, zinc, manganese or divalent iron ions. Most likely, methionine aminopeptidases function as mononuclear Fe(2+)-metalloproteases under physiological conditions, and the catalytically relevant metal-binding site has been assigned to the histidine-containing high-affinity site.</text>
</comment>
<dbReference type="Pfam" id="PF00557">
    <property type="entry name" value="Peptidase_M24"/>
    <property type="match status" value="1"/>
</dbReference>
<comment type="caution">
    <text evidence="9">The sequence shown here is derived from an EMBL/GenBank/DDBJ whole genome shotgun (WGS) entry which is preliminary data.</text>
</comment>
<dbReference type="RefSeq" id="WP_106391648.1">
    <property type="nucleotide sequence ID" value="NZ_PVNK01000114.1"/>
</dbReference>
<dbReference type="EMBL" id="PVNK01000114">
    <property type="protein sequence ID" value="PRQ02584.1"/>
    <property type="molecule type" value="Genomic_DNA"/>
</dbReference>
<dbReference type="HAMAP" id="MF_01974">
    <property type="entry name" value="MetAP_1"/>
    <property type="match status" value="1"/>
</dbReference>
<dbReference type="EC" id="3.4.11.18" evidence="6 7"/>
<evidence type="ECO:0000256" key="7">
    <source>
        <dbReference type="RuleBase" id="RU003653"/>
    </source>
</evidence>
<gene>
    <name evidence="9" type="primary">map_1</name>
    <name evidence="6" type="synonym">map</name>
    <name evidence="9" type="ORF">ENSA5_22290</name>
</gene>
<feature type="binding site" evidence="6">
    <location>
        <position position="107"/>
    </location>
    <ligand>
        <name>a divalent metal cation</name>
        <dbReference type="ChEBI" id="CHEBI:60240"/>
        <label>1</label>
    </ligand>
</feature>
<protein>
    <recommendedName>
        <fullName evidence="6 7">Methionine aminopeptidase</fullName>
        <shortName evidence="6">MAP</shortName>
        <shortName evidence="6">MetAP</shortName>
        <ecNumber evidence="6 7">3.4.11.18</ecNumber>
    </recommendedName>
    <alternativeName>
        <fullName evidence="6">Peptidase M</fullName>
    </alternativeName>
</protein>
<dbReference type="InterPro" id="IPR000994">
    <property type="entry name" value="Pept_M24"/>
</dbReference>
<evidence type="ECO:0000256" key="4">
    <source>
        <dbReference type="ARBA" id="ARBA00022723"/>
    </source>
</evidence>
<comment type="catalytic activity">
    <reaction evidence="6 7">
        <text>Release of N-terminal amino acids, preferentially methionine, from peptides and arylamides.</text>
        <dbReference type="EC" id="3.4.11.18"/>
    </reaction>
</comment>
<evidence type="ECO:0000259" key="8">
    <source>
        <dbReference type="Pfam" id="PF00557"/>
    </source>
</evidence>
<feature type="binding site" evidence="6">
    <location>
        <position position="203"/>
    </location>
    <ligand>
        <name>a divalent metal cation</name>
        <dbReference type="ChEBI" id="CHEBI:60240"/>
        <label>2</label>
        <note>catalytic</note>
    </ligand>
</feature>
<dbReference type="NCBIfam" id="TIGR00500">
    <property type="entry name" value="met_pdase_I"/>
    <property type="match status" value="1"/>
</dbReference>
<keyword evidence="3 6" id="KW-0645">Protease</keyword>
<feature type="binding site" evidence="6">
    <location>
        <position position="107"/>
    </location>
    <ligand>
        <name>a divalent metal cation</name>
        <dbReference type="ChEBI" id="CHEBI:60240"/>
        <label>2</label>
        <note>catalytic</note>
    </ligand>
</feature>
<dbReference type="PANTHER" id="PTHR43330">
    <property type="entry name" value="METHIONINE AMINOPEPTIDASE"/>
    <property type="match status" value="1"/>
</dbReference>
<dbReference type="PANTHER" id="PTHR43330:SF8">
    <property type="entry name" value="METHIONINE AMINOPEPTIDASE 1D, MITOCHONDRIAL"/>
    <property type="match status" value="1"/>
</dbReference>
<keyword evidence="5 6" id="KW-0378">Hydrolase</keyword>
<evidence type="ECO:0000256" key="3">
    <source>
        <dbReference type="ARBA" id="ARBA00022670"/>
    </source>
</evidence>
<dbReference type="CDD" id="cd01086">
    <property type="entry name" value="MetAP1"/>
    <property type="match status" value="1"/>
</dbReference>
<reference evidence="9 10" key="1">
    <citation type="submission" date="2018-03" db="EMBL/GenBank/DDBJ databases">
        <title>Draft Genome Sequences of the Obligatory Marine Myxobacteria Enhygromyxa salina SWB005.</title>
        <authorList>
            <person name="Poehlein A."/>
            <person name="Moghaddam J.A."/>
            <person name="Harms H."/>
            <person name="Alanjari M."/>
            <person name="Koenig G.M."/>
            <person name="Daniel R."/>
            <person name="Schaeberle T.F."/>
        </authorList>
    </citation>
    <scope>NUCLEOTIDE SEQUENCE [LARGE SCALE GENOMIC DNA]</scope>
    <source>
        <strain evidence="9 10">SWB005</strain>
    </source>
</reference>
<dbReference type="InterPro" id="IPR002467">
    <property type="entry name" value="Pept_M24A_MAP1"/>
</dbReference>
<evidence type="ECO:0000256" key="5">
    <source>
        <dbReference type="ARBA" id="ARBA00022801"/>
    </source>
</evidence>
<evidence type="ECO:0000256" key="2">
    <source>
        <dbReference type="ARBA" id="ARBA00022438"/>
    </source>
</evidence>
<dbReference type="GO" id="GO:0006508">
    <property type="term" value="P:proteolysis"/>
    <property type="evidence" value="ECO:0007669"/>
    <property type="project" value="UniProtKB-KW"/>
</dbReference>
<feature type="binding site" evidence="6">
    <location>
        <position position="78"/>
    </location>
    <ligand>
        <name>substrate</name>
    </ligand>
</feature>
<dbReference type="OrthoDB" id="9802055at2"/>
<evidence type="ECO:0000256" key="6">
    <source>
        <dbReference type="HAMAP-Rule" id="MF_01974"/>
    </source>
</evidence>
<keyword evidence="4 6" id="KW-0479">Metal-binding</keyword>
<keyword evidence="10" id="KW-1185">Reference proteome</keyword>
<keyword evidence="2 6" id="KW-0031">Aminopeptidase</keyword>
<proteinExistence type="inferred from homology"/>
<dbReference type="InterPro" id="IPR001714">
    <property type="entry name" value="Pept_M24_MAP"/>
</dbReference>
<dbReference type="AlphaFoldDB" id="A0A2S9YBU8"/>
<dbReference type="GO" id="GO:0046872">
    <property type="term" value="F:metal ion binding"/>
    <property type="evidence" value="ECO:0007669"/>
    <property type="project" value="UniProtKB-UniRule"/>
</dbReference>
<dbReference type="GO" id="GO:0070006">
    <property type="term" value="F:metalloaminopeptidase activity"/>
    <property type="evidence" value="ECO:0007669"/>
    <property type="project" value="UniProtKB-UniRule"/>
</dbReference>
<evidence type="ECO:0000313" key="10">
    <source>
        <dbReference type="Proteomes" id="UP000237968"/>
    </source>
</evidence>
<comment type="similarity">
    <text evidence="6">Belongs to the peptidase M24A family. Methionine aminopeptidase type 1 subfamily.</text>
</comment>
<feature type="binding site" evidence="6">
    <location>
        <position position="96"/>
    </location>
    <ligand>
        <name>a divalent metal cation</name>
        <dbReference type="ChEBI" id="CHEBI:60240"/>
        <label>1</label>
    </ligand>
</feature>
<organism evidence="9 10">
    <name type="scientific">Enhygromyxa salina</name>
    <dbReference type="NCBI Taxonomy" id="215803"/>
    <lineage>
        <taxon>Bacteria</taxon>
        <taxon>Pseudomonadati</taxon>
        <taxon>Myxococcota</taxon>
        <taxon>Polyangia</taxon>
        <taxon>Nannocystales</taxon>
        <taxon>Nannocystaceae</taxon>
        <taxon>Enhygromyxa</taxon>
    </lineage>
</organism>